<dbReference type="AlphaFoldDB" id="A0A9W4TKL6"/>
<dbReference type="EMBL" id="OX336425">
    <property type="protein sequence ID" value="CAI2768804.1"/>
    <property type="molecule type" value="Genomic_DNA"/>
</dbReference>
<dbReference type="Proteomes" id="UP001152749">
    <property type="component" value="Chromosome"/>
</dbReference>
<feature type="transmembrane region" description="Helical" evidence="1">
    <location>
        <begin position="21"/>
        <end position="41"/>
    </location>
</feature>
<gene>
    <name evidence="2" type="ORF">TRV642_4101</name>
</gene>
<protein>
    <submittedName>
        <fullName evidence="2">Uncharacterized protein</fullName>
    </submittedName>
</protein>
<evidence type="ECO:0000313" key="3">
    <source>
        <dbReference type="Proteomes" id="UP001152749"/>
    </source>
</evidence>
<evidence type="ECO:0000313" key="2">
    <source>
        <dbReference type="EMBL" id="CAI2768804.1"/>
    </source>
</evidence>
<feature type="transmembrane region" description="Helical" evidence="1">
    <location>
        <begin position="84"/>
        <end position="103"/>
    </location>
</feature>
<organism evidence="2 3">
    <name type="scientific">Flavobacterium collinsii</name>
    <dbReference type="NCBI Taxonomy" id="1114861"/>
    <lineage>
        <taxon>Bacteria</taxon>
        <taxon>Pseudomonadati</taxon>
        <taxon>Bacteroidota</taxon>
        <taxon>Flavobacteriia</taxon>
        <taxon>Flavobacteriales</taxon>
        <taxon>Flavobacteriaceae</taxon>
        <taxon>Flavobacterium</taxon>
    </lineage>
</organism>
<reference evidence="2" key="1">
    <citation type="submission" date="2022-09" db="EMBL/GenBank/DDBJ databases">
        <authorList>
            <person name="Duchaud E."/>
        </authorList>
    </citation>
    <scope>NUCLEOTIDE SEQUENCE</scope>
    <source>
        <strain evidence="2">TRV642</strain>
    </source>
</reference>
<accession>A0A9W4TKL6</accession>
<name>A0A9W4TKL6_9FLAO</name>
<keyword evidence="1" id="KW-0812">Transmembrane</keyword>
<feature type="transmembrane region" description="Helical" evidence="1">
    <location>
        <begin position="53"/>
        <end position="75"/>
    </location>
</feature>
<keyword evidence="1" id="KW-0472">Membrane</keyword>
<sequence length="136" mass="16485">MNVFFQIGFLIFLIYLAYKSNFLLLFNYIIGFLLILFFTNIYFEGEVRTKSEIIVFLINLLIYSVIFCSSVLIYFDKENKKKNFIIIPVFTYCAWILVEIMIFKFEDSFFCIFLPIALAFFPLYIVKYYRKYIKEE</sequence>
<evidence type="ECO:0000256" key="1">
    <source>
        <dbReference type="SAM" id="Phobius"/>
    </source>
</evidence>
<dbReference type="KEGG" id="fcs:TRV642_4101"/>
<feature type="transmembrane region" description="Helical" evidence="1">
    <location>
        <begin position="109"/>
        <end position="126"/>
    </location>
</feature>
<proteinExistence type="predicted"/>
<keyword evidence="1" id="KW-1133">Transmembrane helix</keyword>